<comment type="subcellular location">
    <subcellularLocation>
        <location evidence="1">Nucleus</location>
    </subcellularLocation>
</comment>
<keyword evidence="3" id="KW-0507">mRNA processing</keyword>
<reference evidence="7 8" key="1">
    <citation type="submission" date="2011-10" db="EMBL/GenBank/DDBJ databases">
        <authorList>
            <person name="Genoscope - CEA"/>
        </authorList>
    </citation>
    <scope>NUCLEOTIDE SEQUENCE [LARGE SCALE GENOMIC DNA]</scope>
    <source>
        <strain evidence="7 8">RCC 1105</strain>
    </source>
</reference>
<feature type="compositionally biased region" description="Basic and acidic residues" evidence="5">
    <location>
        <begin position="21"/>
        <end position="31"/>
    </location>
</feature>
<dbReference type="GO" id="GO:0006397">
    <property type="term" value="P:mRNA processing"/>
    <property type="evidence" value="ECO:0007669"/>
    <property type="project" value="UniProtKB-KW"/>
</dbReference>
<evidence type="ECO:0000256" key="4">
    <source>
        <dbReference type="ARBA" id="ARBA00023242"/>
    </source>
</evidence>
<dbReference type="OrthoDB" id="1917198at2759"/>
<evidence type="ECO:0000256" key="5">
    <source>
        <dbReference type="SAM" id="MobiDB-lite"/>
    </source>
</evidence>
<feature type="domain" description="Pre-mRNA polyadenylation factor Fip1" evidence="6">
    <location>
        <begin position="118"/>
        <end position="160"/>
    </location>
</feature>
<evidence type="ECO:0000313" key="8">
    <source>
        <dbReference type="Proteomes" id="UP000198341"/>
    </source>
</evidence>
<evidence type="ECO:0000256" key="1">
    <source>
        <dbReference type="ARBA" id="ARBA00004123"/>
    </source>
</evidence>
<evidence type="ECO:0000256" key="3">
    <source>
        <dbReference type="ARBA" id="ARBA00022664"/>
    </source>
</evidence>
<sequence length="309" mass="34929">MTDPTTFLFGESDAPSGQVSRESESENKIYSEDNIVGSKGSGLIPLPKAPPGKPKVQDSIPPAQLPDGRWNTFNGQPPLARFNSRGQRILPGGSGGSRFIPPEEYKEFLHLGHGGIFDLDLNNVDMLPWRVRGVEQDAYFNYGFNERNWREYTTEIRRARIDAHLKNQIEIVSGVNFDSELPDEVRQALTNSSITDQENSKIAQRAFPDNELSQINSVPGIQNSEELAVLNHMPESEHYGKYNGIFSTNYSEYITSDTINLPQIQDEARRLQEQYTKDAIFLEAASQKMHRELRQKIKVLKNILTSQSM</sequence>
<dbReference type="STRING" id="41875.K8EP96"/>
<dbReference type="KEGG" id="bpg:Bathy14g03020"/>
<evidence type="ECO:0000313" key="7">
    <source>
        <dbReference type="EMBL" id="CCO19774.1"/>
    </source>
</evidence>
<dbReference type="AlphaFoldDB" id="K8EP96"/>
<protein>
    <submittedName>
        <fullName evidence="7">Fip1 motif containing protein</fullName>
    </submittedName>
</protein>
<proteinExistence type="inferred from homology"/>
<keyword evidence="4" id="KW-0539">Nucleus</keyword>
<organism evidence="7 8">
    <name type="scientific">Bathycoccus prasinos</name>
    <dbReference type="NCBI Taxonomy" id="41875"/>
    <lineage>
        <taxon>Eukaryota</taxon>
        <taxon>Viridiplantae</taxon>
        <taxon>Chlorophyta</taxon>
        <taxon>Mamiellophyceae</taxon>
        <taxon>Mamiellales</taxon>
        <taxon>Bathycoccaceae</taxon>
        <taxon>Bathycoccus</taxon>
    </lineage>
</organism>
<dbReference type="eggNOG" id="KOG1049">
    <property type="taxonomic scope" value="Eukaryota"/>
</dbReference>
<name>K8EP96_9CHLO</name>
<keyword evidence="8" id="KW-1185">Reference proteome</keyword>
<dbReference type="GeneID" id="19011999"/>
<dbReference type="Pfam" id="PF05182">
    <property type="entry name" value="Fip1"/>
    <property type="match status" value="1"/>
</dbReference>
<gene>
    <name evidence="7" type="ordered locus">Bathy14g03020</name>
</gene>
<dbReference type="InterPro" id="IPR007854">
    <property type="entry name" value="Fip1_dom"/>
</dbReference>
<comment type="similarity">
    <text evidence="2">Belongs to the FIP1 family.</text>
</comment>
<dbReference type="RefSeq" id="XP_007509317.1">
    <property type="nucleotide sequence ID" value="XM_007509255.1"/>
</dbReference>
<feature type="region of interest" description="Disordered" evidence="5">
    <location>
        <begin position="1"/>
        <end position="58"/>
    </location>
</feature>
<dbReference type="EMBL" id="FO082265">
    <property type="protein sequence ID" value="CCO19774.1"/>
    <property type="molecule type" value="Genomic_DNA"/>
</dbReference>
<accession>K8EP96</accession>
<dbReference type="Proteomes" id="UP000198341">
    <property type="component" value="Chromosome 14"/>
</dbReference>
<evidence type="ECO:0000256" key="2">
    <source>
        <dbReference type="ARBA" id="ARBA00007459"/>
    </source>
</evidence>
<evidence type="ECO:0000259" key="6">
    <source>
        <dbReference type="Pfam" id="PF05182"/>
    </source>
</evidence>
<dbReference type="GO" id="GO:0005634">
    <property type="term" value="C:nucleus"/>
    <property type="evidence" value="ECO:0007669"/>
    <property type="project" value="UniProtKB-SubCell"/>
</dbReference>